<dbReference type="AlphaFoldDB" id="A0A7R7XWP9"/>
<reference evidence="3" key="1">
    <citation type="submission" date="2021-01" db="EMBL/GenBank/DDBJ databases">
        <authorList>
            <consortium name="Aspergillus puulaauensis MK2 genome sequencing consortium"/>
            <person name="Kazuki M."/>
            <person name="Futagami T."/>
        </authorList>
    </citation>
    <scope>NUCLEOTIDE SEQUENCE</scope>
    <source>
        <strain evidence="3">MK2</strain>
    </source>
</reference>
<evidence type="ECO:0000256" key="1">
    <source>
        <dbReference type="SAM" id="MobiDB-lite"/>
    </source>
</evidence>
<keyword evidence="4" id="KW-1185">Reference proteome</keyword>
<feature type="compositionally biased region" description="Basic and acidic residues" evidence="1">
    <location>
        <begin position="144"/>
        <end position="166"/>
    </location>
</feature>
<feature type="domain" description="CRIB" evidence="2">
    <location>
        <begin position="171"/>
        <end position="184"/>
    </location>
</feature>
<feature type="region of interest" description="Disordered" evidence="1">
    <location>
        <begin position="332"/>
        <end position="426"/>
    </location>
</feature>
<evidence type="ECO:0000313" key="3">
    <source>
        <dbReference type="EMBL" id="BCS28847.1"/>
    </source>
</evidence>
<dbReference type="InterPro" id="IPR000095">
    <property type="entry name" value="CRIB_dom"/>
</dbReference>
<dbReference type="Proteomes" id="UP000654913">
    <property type="component" value="Chromosome 7"/>
</dbReference>
<name>A0A7R7XWP9_9EURO</name>
<dbReference type="RefSeq" id="XP_041561033.1">
    <property type="nucleotide sequence ID" value="XM_041695287.1"/>
</dbReference>
<feature type="region of interest" description="Disordered" evidence="1">
    <location>
        <begin position="1"/>
        <end position="86"/>
    </location>
</feature>
<feature type="region of interest" description="Disordered" evidence="1">
    <location>
        <begin position="133"/>
        <end position="166"/>
    </location>
</feature>
<dbReference type="GeneID" id="64978844"/>
<feature type="compositionally biased region" description="Polar residues" evidence="1">
    <location>
        <begin position="786"/>
        <end position="798"/>
    </location>
</feature>
<sequence>MPLSPHFSVSAPRPTAQDFDRPSTGASCSDNPDHSVHMRSRSTAHTQSPKRLSVFSGRSRSNTTTSTSTSINSSRRSPSSSMTSNENALLPFTHEDRAVPAGGARHDRHESVTKSLFLRGSRILRRQGSKVNMVGTPEEEEEMEREKSRFDFSRHHKTRSNDAHEQRKRLISDPFDFHHLTHTSPAQFQSLGKTRENDLVTEFSAIRASQKPVTNLKGIRADDINLRSLSAEDLSHFVIDHDNVGPSPASPPHSPGERCTSPRQLDSRPLRESRIFENFSRPVSRHPRLDAPASPPRASSPRLASSPEIPEPSPRVIDEILDLDSQQQSYPEHTYYTDDDSMPASSPTSLNLEGMIHPTLGHAITTDPNNENMDARNVSALTSPSSELEDVPEEDEATHWHDSPESDYSRTLESQVSPKTNVAPKSHLSINVAQELSKKFSEALGSPTLPQYSRDRAHTPHDDRATQIALRRQSSVHQKTIHETIYESWDDDIDYCYEHAAESNSDFDWGRASVDEARKDGIAVPVTTSNRSVSSTQPSVSFSDQKYLRTSVLSTPDLDSSASRSAPSSRLATTPFSAGYGGEMGTQKDGVFLRPVSSSVLSGALTKHISPDTMYEDYLAADGESDRHFSFCSQGGFHAVEQPVSPRSSFSPISKYNSQESLILSRAASIVRKHRSSVSTTSVPELVHSLASSRDFSTSDLMLPGEQSELVNQDSSSHSSNHRQTKSLAREIESQIMSRPESNNSTDSTKLMGGASVHDRAKSTSEVEAAPLVNKVARPELPPKSANRQKGRTTSYSLFPSPKIPSPANA</sequence>
<feature type="compositionally biased region" description="Basic and acidic residues" evidence="1">
    <location>
        <begin position="397"/>
        <end position="410"/>
    </location>
</feature>
<dbReference type="PROSITE" id="PS50108">
    <property type="entry name" value="CRIB"/>
    <property type="match status" value="1"/>
</dbReference>
<gene>
    <name evidence="3" type="ORF">APUU_70417S</name>
</gene>
<feature type="region of interest" description="Disordered" evidence="1">
    <location>
        <begin position="556"/>
        <end position="582"/>
    </location>
</feature>
<reference evidence="3" key="2">
    <citation type="submission" date="2021-02" db="EMBL/GenBank/DDBJ databases">
        <title>Aspergillus puulaauensis MK2 genome sequence.</title>
        <authorList>
            <person name="Futagami T."/>
            <person name="Mori K."/>
            <person name="Kadooka C."/>
            <person name="Tanaka T."/>
        </authorList>
    </citation>
    <scope>NUCLEOTIDE SEQUENCE</scope>
    <source>
        <strain evidence="3">MK2</strain>
    </source>
</reference>
<dbReference type="EMBL" id="AP024449">
    <property type="protein sequence ID" value="BCS28847.1"/>
    <property type="molecule type" value="Genomic_DNA"/>
</dbReference>
<protein>
    <recommendedName>
        <fullName evidence="2">CRIB domain-containing protein</fullName>
    </recommendedName>
</protein>
<feature type="region of interest" description="Disordered" evidence="1">
    <location>
        <begin position="708"/>
        <end position="810"/>
    </location>
</feature>
<feature type="compositionally biased region" description="Low complexity" evidence="1">
    <location>
        <begin position="290"/>
        <end position="307"/>
    </location>
</feature>
<feature type="compositionally biased region" description="Low complexity" evidence="1">
    <location>
        <begin position="56"/>
        <end position="86"/>
    </location>
</feature>
<feature type="compositionally biased region" description="Polar residues" evidence="1">
    <location>
        <begin position="735"/>
        <end position="749"/>
    </location>
</feature>
<evidence type="ECO:0000259" key="2">
    <source>
        <dbReference type="PROSITE" id="PS50108"/>
    </source>
</evidence>
<dbReference type="OrthoDB" id="24581at2759"/>
<feature type="region of interest" description="Disordered" evidence="1">
    <location>
        <begin position="239"/>
        <end position="313"/>
    </location>
</feature>
<feature type="compositionally biased region" description="Polar residues" evidence="1">
    <location>
        <begin position="411"/>
        <end position="420"/>
    </location>
</feature>
<accession>A0A7R7XWP9</accession>
<dbReference type="KEGG" id="apuu:APUU_70417S"/>
<organism evidence="3 4">
    <name type="scientific">Aspergillus puulaauensis</name>
    <dbReference type="NCBI Taxonomy" id="1220207"/>
    <lineage>
        <taxon>Eukaryota</taxon>
        <taxon>Fungi</taxon>
        <taxon>Dikarya</taxon>
        <taxon>Ascomycota</taxon>
        <taxon>Pezizomycotina</taxon>
        <taxon>Eurotiomycetes</taxon>
        <taxon>Eurotiomycetidae</taxon>
        <taxon>Eurotiales</taxon>
        <taxon>Aspergillaceae</taxon>
        <taxon>Aspergillus</taxon>
    </lineage>
</organism>
<feature type="compositionally biased region" description="Polar residues" evidence="1">
    <location>
        <begin position="709"/>
        <end position="719"/>
    </location>
</feature>
<feature type="compositionally biased region" description="Low complexity" evidence="1">
    <location>
        <begin position="556"/>
        <end position="571"/>
    </location>
</feature>
<evidence type="ECO:0000313" key="4">
    <source>
        <dbReference type="Proteomes" id="UP000654913"/>
    </source>
</evidence>
<feature type="compositionally biased region" description="Acidic residues" evidence="1">
    <location>
        <begin position="387"/>
        <end position="396"/>
    </location>
</feature>
<proteinExistence type="predicted"/>
<feature type="compositionally biased region" description="Basic and acidic residues" evidence="1">
    <location>
        <begin position="265"/>
        <end position="275"/>
    </location>
</feature>